<keyword evidence="5" id="KW-0812">Transmembrane</keyword>
<comment type="caution">
    <text evidence="7">The sequence shown here is derived from an EMBL/GenBank/DDBJ whole genome shotgun (WGS) entry which is preliminary data.</text>
</comment>
<evidence type="ECO:0000256" key="1">
    <source>
        <dbReference type="ARBA" id="ARBA00022617"/>
    </source>
</evidence>
<keyword evidence="1 4" id="KW-0349">Heme</keyword>
<evidence type="ECO:0000313" key="8">
    <source>
        <dbReference type="Proteomes" id="UP000721236"/>
    </source>
</evidence>
<dbReference type="InterPro" id="IPR003468">
    <property type="entry name" value="Cyt_c_oxidase_monohaem-su/FixO"/>
</dbReference>
<evidence type="ECO:0000313" key="7">
    <source>
        <dbReference type="EMBL" id="CAG9168147.1"/>
    </source>
</evidence>
<dbReference type="RefSeq" id="WP_224040014.1">
    <property type="nucleotide sequence ID" value="NZ_CAJZAH010000001.1"/>
</dbReference>
<keyword evidence="5" id="KW-0472">Membrane</keyword>
<keyword evidence="3 4" id="KW-0408">Iron</keyword>
<name>A0ABM8WL75_9BURK</name>
<evidence type="ECO:0000256" key="5">
    <source>
        <dbReference type="SAM" id="Phobius"/>
    </source>
</evidence>
<evidence type="ECO:0000256" key="3">
    <source>
        <dbReference type="ARBA" id="ARBA00023004"/>
    </source>
</evidence>
<gene>
    <name evidence="7" type="ORF">LMG21510_00975</name>
</gene>
<dbReference type="InterPro" id="IPR036909">
    <property type="entry name" value="Cyt_c-like_dom_sf"/>
</dbReference>
<evidence type="ECO:0000259" key="6">
    <source>
        <dbReference type="PROSITE" id="PS51007"/>
    </source>
</evidence>
<feature type="domain" description="Cytochrome c" evidence="6">
    <location>
        <begin position="44"/>
        <end position="187"/>
    </location>
</feature>
<organism evidence="7 8">
    <name type="scientific">Cupriavidus respiraculi</name>
    <dbReference type="NCBI Taxonomy" id="195930"/>
    <lineage>
        <taxon>Bacteria</taxon>
        <taxon>Pseudomonadati</taxon>
        <taxon>Pseudomonadota</taxon>
        <taxon>Betaproteobacteria</taxon>
        <taxon>Burkholderiales</taxon>
        <taxon>Burkholderiaceae</taxon>
        <taxon>Cupriavidus</taxon>
    </lineage>
</organism>
<dbReference type="InterPro" id="IPR009056">
    <property type="entry name" value="Cyt_c-like_dom"/>
</dbReference>
<dbReference type="SUPFAM" id="SSF46626">
    <property type="entry name" value="Cytochrome c"/>
    <property type="match status" value="1"/>
</dbReference>
<proteinExistence type="predicted"/>
<dbReference type="EMBL" id="CAJZAH010000001">
    <property type="protein sequence ID" value="CAG9168147.1"/>
    <property type="molecule type" value="Genomic_DNA"/>
</dbReference>
<protein>
    <recommendedName>
        <fullName evidence="6">Cytochrome c domain-containing protein</fullName>
    </recommendedName>
</protein>
<accession>A0ABM8WL75</accession>
<feature type="transmembrane region" description="Helical" evidence="5">
    <location>
        <begin position="7"/>
        <end position="28"/>
    </location>
</feature>
<evidence type="ECO:0000256" key="2">
    <source>
        <dbReference type="ARBA" id="ARBA00022723"/>
    </source>
</evidence>
<dbReference type="Proteomes" id="UP000721236">
    <property type="component" value="Unassembled WGS sequence"/>
</dbReference>
<keyword evidence="5" id="KW-1133">Transmembrane helix</keyword>
<keyword evidence="8" id="KW-1185">Reference proteome</keyword>
<dbReference type="Pfam" id="PF02433">
    <property type="entry name" value="FixO"/>
    <property type="match status" value="1"/>
</dbReference>
<keyword evidence="2 4" id="KW-0479">Metal-binding</keyword>
<evidence type="ECO:0000256" key="4">
    <source>
        <dbReference type="PROSITE-ProRule" id="PRU00433"/>
    </source>
</evidence>
<reference evidence="7 8" key="1">
    <citation type="submission" date="2021-08" db="EMBL/GenBank/DDBJ databases">
        <authorList>
            <person name="Peeters C."/>
        </authorList>
    </citation>
    <scope>NUCLEOTIDE SEQUENCE [LARGE SCALE GENOMIC DNA]</scope>
    <source>
        <strain evidence="7 8">LMG 21510</strain>
    </source>
</reference>
<sequence length="225" mass="23832">MENELKLVGGAMVTLSLATCAMIVVPFLQLKDVPAPEELAPYSSAQLRGREVYIANGCIACHTQQPSSTGAGIADAQRGWGRPSVAADYHYDSPPLLGTMRTGPDLFNIGVRQPSADWHLGHLYQPRAYVPDSIMPSYRFLFEAKPEERVGKEDRVVSLPPGVAPVGKVIVATPQAVDLVAYLTGLKHTYPVLTPTEASVAAALDLAGQPGKPGEADSTISAAGK</sequence>
<dbReference type="Gene3D" id="1.10.760.10">
    <property type="entry name" value="Cytochrome c-like domain"/>
    <property type="match status" value="1"/>
</dbReference>
<dbReference type="PROSITE" id="PS51007">
    <property type="entry name" value="CYTC"/>
    <property type="match status" value="1"/>
</dbReference>